<dbReference type="PANTHER" id="PTHR30537:SF35">
    <property type="entry name" value="TRANSCRIPTIONAL REGULATORY PROTEIN"/>
    <property type="match status" value="1"/>
</dbReference>
<dbReference type="PANTHER" id="PTHR30537">
    <property type="entry name" value="HTH-TYPE TRANSCRIPTIONAL REGULATOR"/>
    <property type="match status" value="1"/>
</dbReference>
<evidence type="ECO:0000313" key="6">
    <source>
        <dbReference type="EMBL" id="RDD80155.1"/>
    </source>
</evidence>
<dbReference type="FunFam" id="3.40.190.290:FF:000001">
    <property type="entry name" value="Transcriptional regulator, LysR family"/>
    <property type="match status" value="1"/>
</dbReference>
<dbReference type="Proteomes" id="UP000253782">
    <property type="component" value="Unassembled WGS sequence"/>
</dbReference>
<comment type="similarity">
    <text evidence="1">Belongs to the LysR transcriptional regulatory family.</text>
</comment>
<name>A0A369UJ56_9GAMM</name>
<proteinExistence type="inferred from homology"/>
<sequence>MDRFLSMQAFSKVVEAGSFVRGAEKLGLSTSSVSRLIAELEEHLGTRLLQRTTRRLHLTDAGHRFIERATQLLNDLQEAEAEVGSATTTPRGRLRISVPLTFGVRHLAELFPRYRMKYPEVELEVHATDRRVDLIEEGFDLALRLSLDIPPTYVARPLTVVRLVVCAAPDYLKRHGTPRTPQDLSEHNCLTLPSGGFEGRWPLEGADGVVTVRVRGDFRADSGDLLRSAALAAQGIILLPTFIVGDDLARGDLVPLLPKWRPPHTDAMIIYPTRRFVSAKVHTFTEFLQQEFAGDPPWDRWMTVRHHRG</sequence>
<dbReference type="CDD" id="cd08422">
    <property type="entry name" value="PBP2_CrgA_like"/>
    <property type="match status" value="1"/>
</dbReference>
<keyword evidence="2" id="KW-0805">Transcription regulation</keyword>
<dbReference type="Gene3D" id="1.10.10.10">
    <property type="entry name" value="Winged helix-like DNA-binding domain superfamily/Winged helix DNA-binding domain"/>
    <property type="match status" value="1"/>
</dbReference>
<dbReference type="Gene3D" id="3.40.190.290">
    <property type="match status" value="1"/>
</dbReference>
<evidence type="ECO:0000256" key="3">
    <source>
        <dbReference type="ARBA" id="ARBA00023125"/>
    </source>
</evidence>
<evidence type="ECO:0000256" key="4">
    <source>
        <dbReference type="ARBA" id="ARBA00023163"/>
    </source>
</evidence>
<dbReference type="PROSITE" id="PS50931">
    <property type="entry name" value="HTH_LYSR"/>
    <property type="match status" value="1"/>
</dbReference>
<dbReference type="SUPFAM" id="SSF46785">
    <property type="entry name" value="Winged helix' DNA-binding domain"/>
    <property type="match status" value="1"/>
</dbReference>
<dbReference type="EMBL" id="QQAH01000020">
    <property type="protein sequence ID" value="RDD80155.1"/>
    <property type="molecule type" value="Genomic_DNA"/>
</dbReference>
<dbReference type="SUPFAM" id="SSF53850">
    <property type="entry name" value="Periplasmic binding protein-like II"/>
    <property type="match status" value="1"/>
</dbReference>
<reference evidence="6 7" key="1">
    <citation type="submission" date="2018-07" db="EMBL/GenBank/DDBJ databases">
        <title>Dyella tabacisoli L4-6T, whole genome shotgun sequence.</title>
        <authorList>
            <person name="Zhou X.-K."/>
            <person name="Li W.-J."/>
            <person name="Duan Y.-Q."/>
        </authorList>
    </citation>
    <scope>NUCLEOTIDE SEQUENCE [LARGE SCALE GENOMIC DNA]</scope>
    <source>
        <strain evidence="6 7">L4-6</strain>
    </source>
</reference>
<dbReference type="OrthoDB" id="9810065at2"/>
<dbReference type="InterPro" id="IPR005119">
    <property type="entry name" value="LysR_subst-bd"/>
</dbReference>
<dbReference type="GO" id="GO:0043565">
    <property type="term" value="F:sequence-specific DNA binding"/>
    <property type="evidence" value="ECO:0007669"/>
    <property type="project" value="TreeGrafter"/>
</dbReference>
<dbReference type="InterPro" id="IPR058163">
    <property type="entry name" value="LysR-type_TF_proteobact-type"/>
</dbReference>
<protein>
    <submittedName>
        <fullName evidence="6">LysR family transcriptional regulator</fullName>
    </submittedName>
</protein>
<dbReference type="InterPro" id="IPR036388">
    <property type="entry name" value="WH-like_DNA-bd_sf"/>
</dbReference>
<evidence type="ECO:0000313" key="7">
    <source>
        <dbReference type="Proteomes" id="UP000253782"/>
    </source>
</evidence>
<dbReference type="RefSeq" id="WP_114847033.1">
    <property type="nucleotide sequence ID" value="NZ_JBHSPE010000010.1"/>
</dbReference>
<evidence type="ECO:0000256" key="1">
    <source>
        <dbReference type="ARBA" id="ARBA00009437"/>
    </source>
</evidence>
<keyword evidence="7" id="KW-1185">Reference proteome</keyword>
<dbReference type="GO" id="GO:0006351">
    <property type="term" value="P:DNA-templated transcription"/>
    <property type="evidence" value="ECO:0007669"/>
    <property type="project" value="TreeGrafter"/>
</dbReference>
<dbReference type="Pfam" id="PF03466">
    <property type="entry name" value="LysR_substrate"/>
    <property type="match status" value="1"/>
</dbReference>
<gene>
    <name evidence="6" type="ORF">DVJ77_18600</name>
</gene>
<feature type="domain" description="HTH lysR-type" evidence="5">
    <location>
        <begin position="1"/>
        <end position="59"/>
    </location>
</feature>
<dbReference type="FunFam" id="1.10.10.10:FF:000001">
    <property type="entry name" value="LysR family transcriptional regulator"/>
    <property type="match status" value="1"/>
</dbReference>
<accession>A0A369UJ56</accession>
<dbReference type="GO" id="GO:0003700">
    <property type="term" value="F:DNA-binding transcription factor activity"/>
    <property type="evidence" value="ECO:0007669"/>
    <property type="project" value="InterPro"/>
</dbReference>
<keyword evidence="3" id="KW-0238">DNA-binding</keyword>
<dbReference type="Pfam" id="PF00126">
    <property type="entry name" value="HTH_1"/>
    <property type="match status" value="1"/>
</dbReference>
<keyword evidence="4" id="KW-0804">Transcription</keyword>
<dbReference type="InterPro" id="IPR036390">
    <property type="entry name" value="WH_DNA-bd_sf"/>
</dbReference>
<organism evidence="6 7">
    <name type="scientific">Dyella tabacisoli</name>
    <dbReference type="NCBI Taxonomy" id="2282381"/>
    <lineage>
        <taxon>Bacteria</taxon>
        <taxon>Pseudomonadati</taxon>
        <taxon>Pseudomonadota</taxon>
        <taxon>Gammaproteobacteria</taxon>
        <taxon>Lysobacterales</taxon>
        <taxon>Rhodanobacteraceae</taxon>
        <taxon>Dyella</taxon>
    </lineage>
</organism>
<evidence type="ECO:0000256" key="2">
    <source>
        <dbReference type="ARBA" id="ARBA00023015"/>
    </source>
</evidence>
<comment type="caution">
    <text evidence="6">The sequence shown here is derived from an EMBL/GenBank/DDBJ whole genome shotgun (WGS) entry which is preliminary data.</text>
</comment>
<dbReference type="InterPro" id="IPR000847">
    <property type="entry name" value="LysR_HTH_N"/>
</dbReference>
<dbReference type="AlphaFoldDB" id="A0A369UJ56"/>
<evidence type="ECO:0000259" key="5">
    <source>
        <dbReference type="PROSITE" id="PS50931"/>
    </source>
</evidence>